<dbReference type="RefSeq" id="WP_345485111.1">
    <property type="nucleotide sequence ID" value="NZ_BAAAWU010000001.1"/>
</dbReference>
<comment type="caution">
    <text evidence="2">The sequence shown here is derived from an EMBL/GenBank/DDBJ whole genome shotgun (WGS) entry which is preliminary data.</text>
</comment>
<protein>
    <submittedName>
        <fullName evidence="2">DUF4192 domain-containing protein</fullName>
    </submittedName>
</protein>
<gene>
    <name evidence="2" type="ORF">ACFFTP_26855</name>
</gene>
<feature type="compositionally biased region" description="Basic residues" evidence="1">
    <location>
        <begin position="460"/>
        <end position="473"/>
    </location>
</feature>
<feature type="region of interest" description="Disordered" evidence="1">
    <location>
        <begin position="407"/>
        <end position="520"/>
    </location>
</feature>
<proteinExistence type="predicted"/>
<name>A0ABV5QYT0_9ACTN</name>
<organism evidence="2 3">
    <name type="scientific">Streptomyces roseoviridis</name>
    <dbReference type="NCBI Taxonomy" id="67361"/>
    <lineage>
        <taxon>Bacteria</taxon>
        <taxon>Bacillati</taxon>
        <taxon>Actinomycetota</taxon>
        <taxon>Actinomycetes</taxon>
        <taxon>Kitasatosporales</taxon>
        <taxon>Streptomycetaceae</taxon>
        <taxon>Streptomyces</taxon>
    </lineage>
</organism>
<evidence type="ECO:0000313" key="2">
    <source>
        <dbReference type="EMBL" id="MFB9557791.1"/>
    </source>
</evidence>
<dbReference type="Proteomes" id="UP001589716">
    <property type="component" value="Unassembled WGS sequence"/>
</dbReference>
<evidence type="ECO:0000256" key="1">
    <source>
        <dbReference type="SAM" id="MobiDB-lite"/>
    </source>
</evidence>
<dbReference type="InterPro" id="IPR025447">
    <property type="entry name" value="DUF4192"/>
</dbReference>
<reference evidence="2 3" key="1">
    <citation type="submission" date="2024-09" db="EMBL/GenBank/DDBJ databases">
        <authorList>
            <person name="Sun Q."/>
            <person name="Mori K."/>
        </authorList>
    </citation>
    <scope>NUCLEOTIDE SEQUENCE [LARGE SCALE GENOMIC DNA]</scope>
    <source>
        <strain evidence="2 3">JCM 4414</strain>
    </source>
</reference>
<dbReference type="EMBL" id="JBHMCT010000019">
    <property type="protein sequence ID" value="MFB9557791.1"/>
    <property type="molecule type" value="Genomic_DNA"/>
</dbReference>
<sequence length="520" mass="54732">MNTNHDESHGPSSTQQITLRGPAELADALPFMLGFHPSDSVVLVALHGERGRFGGRVRVGIPSSPAEWSTTADHLAECLVEGSTRRGDRPDAIVVFLCQEPAPGETGRRVMERLRPFAQRLRTACGALDTPVLEALCISDGLYFSYCCPDARCCPPDGTPLALSGTSVMAASAAYAGIQVRGSLKDMEARLKPWGSEGDAAQRAALNDAAAVIVPRILAGAPGGLGRQETRDTTLALVRRLIARFAAPPESPVAGATTGRSVVPPGLTGLTGLVNGAAAGTASADARDDALLTPDEAATVILGLQDRDTRDQAAEWMEGPEAAPALRLWRALSRRCVAPYQEYAAAPLTLAGWVAWSTGDEPSARVALGLALEADPDYLFARLLHQACNEGLDPESLRDCLRKERDARLAATSGPGPAPTEEGREPDGAGVPEWSQRQDGPSGPQPVQAAAPSDGGTRDRLRRQARQAARRTTRQAGLRAAGAGRGPAHAPSTARRDAQPRSPRSAVVRRTGRRGARSGE</sequence>
<keyword evidence="3" id="KW-1185">Reference proteome</keyword>
<accession>A0ABV5QYT0</accession>
<dbReference type="Pfam" id="PF13830">
    <property type="entry name" value="DUF4192"/>
    <property type="match status" value="1"/>
</dbReference>
<feature type="compositionally biased region" description="Basic residues" evidence="1">
    <location>
        <begin position="510"/>
        <end position="520"/>
    </location>
</feature>
<evidence type="ECO:0000313" key="3">
    <source>
        <dbReference type="Proteomes" id="UP001589716"/>
    </source>
</evidence>